<organism evidence="2 3">
    <name type="scientific">Takifugu flavidus</name>
    <name type="common">sansaifugu</name>
    <dbReference type="NCBI Taxonomy" id="433684"/>
    <lineage>
        <taxon>Eukaryota</taxon>
        <taxon>Metazoa</taxon>
        <taxon>Chordata</taxon>
        <taxon>Craniata</taxon>
        <taxon>Vertebrata</taxon>
        <taxon>Euteleostomi</taxon>
        <taxon>Actinopterygii</taxon>
        <taxon>Neopterygii</taxon>
        <taxon>Teleostei</taxon>
        <taxon>Neoteleostei</taxon>
        <taxon>Acanthomorphata</taxon>
        <taxon>Eupercaria</taxon>
        <taxon>Tetraodontiformes</taxon>
        <taxon>Tetradontoidea</taxon>
        <taxon>Tetraodontidae</taxon>
        <taxon>Takifugu</taxon>
    </lineage>
</organism>
<feature type="region of interest" description="Disordered" evidence="1">
    <location>
        <begin position="1"/>
        <end position="49"/>
    </location>
</feature>
<feature type="compositionally biased region" description="Polar residues" evidence="1">
    <location>
        <begin position="28"/>
        <end position="44"/>
    </location>
</feature>
<evidence type="ECO:0000256" key="1">
    <source>
        <dbReference type="SAM" id="MobiDB-lite"/>
    </source>
</evidence>
<name>A0A5C6MPU7_9TELE</name>
<sequence>MQHRRGAPEPGSGPEAQTDPLLEPPEPQSQSRTVRPRLGSTSASAPLHPGHETGILVHDNVASSLAHDDVLEFSFIWTVVVLDWSYKHSWVGQDRGHRGHWSQVWCFRVSRSLHVVVFWLIQLLLMDRFRRLEPLSLVSWVNVVLRSSSRVGPSEELGRRPSPQPPSSSLLMLSGESGGVLTLRGKVLPVSRFSRLVRFFPVELPAATLRNKFPPLPRFRGRLSVSSCSPLRALPSGRSVSLLLLHFRLTSFPLASASADLLFRVGMWTRSGVVSAPPPAGPGRDGSNSSRLNQNRVLGRARKCVSYYQQVGNKGWNLPGVRKVPTPAFRHWVCSVSTKLVQYGCHWSSTGATGPFIQQLRRLVPSLAAAQVLVLVLVLGPPEIHQYWSGLLFAGSEGSHSFGPGQPDKHSVMMSLVVITVATGHGGLDIRGVPDQETPGGGSDAASARLLSVA</sequence>
<gene>
    <name evidence="2" type="ORF">D4764_08G0011830</name>
</gene>
<dbReference type="AlphaFoldDB" id="A0A5C6MPU7"/>
<comment type="caution">
    <text evidence="2">The sequence shown here is derived from an EMBL/GenBank/DDBJ whole genome shotgun (WGS) entry which is preliminary data.</text>
</comment>
<dbReference type="EMBL" id="RHFK02000021">
    <property type="protein sequence ID" value="TWW57196.1"/>
    <property type="molecule type" value="Genomic_DNA"/>
</dbReference>
<keyword evidence="3" id="KW-1185">Reference proteome</keyword>
<evidence type="ECO:0000313" key="2">
    <source>
        <dbReference type="EMBL" id="TWW57196.1"/>
    </source>
</evidence>
<dbReference type="Proteomes" id="UP000324091">
    <property type="component" value="Chromosome 8"/>
</dbReference>
<protein>
    <submittedName>
        <fullName evidence="2">Uncharacterized protein</fullName>
    </submittedName>
</protein>
<accession>A0A5C6MPU7</accession>
<reference evidence="2 3" key="1">
    <citation type="submission" date="2019-04" db="EMBL/GenBank/DDBJ databases">
        <title>Chromosome genome assembly for Takifugu flavidus.</title>
        <authorList>
            <person name="Xiao S."/>
        </authorList>
    </citation>
    <scope>NUCLEOTIDE SEQUENCE [LARGE SCALE GENOMIC DNA]</scope>
    <source>
        <strain evidence="2">HTHZ2018</strain>
        <tissue evidence="2">Muscle</tissue>
    </source>
</reference>
<evidence type="ECO:0000313" key="3">
    <source>
        <dbReference type="Proteomes" id="UP000324091"/>
    </source>
</evidence>
<proteinExistence type="predicted"/>